<evidence type="ECO:0000313" key="1">
    <source>
        <dbReference type="EMBL" id="RNA35095.1"/>
    </source>
</evidence>
<evidence type="ECO:0000313" key="2">
    <source>
        <dbReference type="Proteomes" id="UP000276133"/>
    </source>
</evidence>
<protein>
    <submittedName>
        <fullName evidence="1">Uncharacterized protein</fullName>
    </submittedName>
</protein>
<organism evidence="1 2">
    <name type="scientific">Brachionus plicatilis</name>
    <name type="common">Marine rotifer</name>
    <name type="synonym">Brachionus muelleri</name>
    <dbReference type="NCBI Taxonomy" id="10195"/>
    <lineage>
        <taxon>Eukaryota</taxon>
        <taxon>Metazoa</taxon>
        <taxon>Spiralia</taxon>
        <taxon>Gnathifera</taxon>
        <taxon>Rotifera</taxon>
        <taxon>Eurotatoria</taxon>
        <taxon>Monogononta</taxon>
        <taxon>Pseudotrocha</taxon>
        <taxon>Ploima</taxon>
        <taxon>Brachionidae</taxon>
        <taxon>Brachionus</taxon>
    </lineage>
</organism>
<accession>A0A3M7SHD5</accession>
<comment type="caution">
    <text evidence="1">The sequence shown here is derived from an EMBL/GenBank/DDBJ whole genome shotgun (WGS) entry which is preliminary data.</text>
</comment>
<sequence>MSLAGDLEFFVFLTFNHNSFKIQSLCQSSFSLGCICASSCKFLNLEVWSQISNVHFQFDLIYLQNSAINKHKELRPTIGYSLIFDDDYYI</sequence>
<dbReference type="Proteomes" id="UP000276133">
    <property type="component" value="Unassembled WGS sequence"/>
</dbReference>
<proteinExistence type="predicted"/>
<dbReference type="AlphaFoldDB" id="A0A3M7SHD5"/>
<dbReference type="EMBL" id="REGN01001373">
    <property type="protein sequence ID" value="RNA35095.1"/>
    <property type="molecule type" value="Genomic_DNA"/>
</dbReference>
<gene>
    <name evidence="1" type="ORF">BpHYR1_034685</name>
</gene>
<name>A0A3M7SHD5_BRAPC</name>
<reference evidence="1 2" key="1">
    <citation type="journal article" date="2018" name="Sci. Rep.">
        <title>Genomic signatures of local adaptation to the degree of environmental predictability in rotifers.</title>
        <authorList>
            <person name="Franch-Gras L."/>
            <person name="Hahn C."/>
            <person name="Garcia-Roger E.M."/>
            <person name="Carmona M.J."/>
            <person name="Serra M."/>
            <person name="Gomez A."/>
        </authorList>
    </citation>
    <scope>NUCLEOTIDE SEQUENCE [LARGE SCALE GENOMIC DNA]</scope>
    <source>
        <strain evidence="1">HYR1</strain>
    </source>
</reference>
<keyword evidence="2" id="KW-1185">Reference proteome</keyword>